<dbReference type="Gene3D" id="2.160.20.120">
    <property type="match status" value="1"/>
</dbReference>
<dbReference type="Proteomes" id="UP000318380">
    <property type="component" value="Unassembled WGS sequence"/>
</dbReference>
<evidence type="ECO:0000259" key="1">
    <source>
        <dbReference type="Pfam" id="PF13349"/>
    </source>
</evidence>
<dbReference type="EMBL" id="VIVK01000001">
    <property type="protein sequence ID" value="TWD80309.1"/>
    <property type="molecule type" value="Genomic_DNA"/>
</dbReference>
<evidence type="ECO:0000313" key="2">
    <source>
        <dbReference type="EMBL" id="TWD80309.1"/>
    </source>
</evidence>
<dbReference type="PANTHER" id="PTHR34094">
    <property type="match status" value="1"/>
</dbReference>
<comment type="caution">
    <text evidence="2">The sequence shown here is derived from an EMBL/GenBank/DDBJ whole genome shotgun (WGS) entry which is preliminary data.</text>
</comment>
<dbReference type="RefSeq" id="WP_145804197.1">
    <property type="nucleotide sequence ID" value="NZ_VIVK01000001.1"/>
</dbReference>
<organism evidence="2 3">
    <name type="scientific">Kribbella amoyensis</name>
    <dbReference type="NCBI Taxonomy" id="996641"/>
    <lineage>
        <taxon>Bacteria</taxon>
        <taxon>Bacillati</taxon>
        <taxon>Actinomycetota</taxon>
        <taxon>Actinomycetes</taxon>
        <taxon>Propionibacteriales</taxon>
        <taxon>Kribbellaceae</taxon>
        <taxon>Kribbella</taxon>
    </lineage>
</organism>
<keyword evidence="3" id="KW-1185">Reference proteome</keyword>
<evidence type="ECO:0000313" key="3">
    <source>
        <dbReference type="Proteomes" id="UP000318380"/>
    </source>
</evidence>
<dbReference type="PANTHER" id="PTHR34094:SF1">
    <property type="entry name" value="PROTEIN FAM185A"/>
    <property type="match status" value="1"/>
</dbReference>
<accession>A0A561BN65</accession>
<reference evidence="2 3" key="1">
    <citation type="submission" date="2019-06" db="EMBL/GenBank/DDBJ databases">
        <title>Sequencing the genomes of 1000 actinobacteria strains.</title>
        <authorList>
            <person name="Klenk H.-P."/>
        </authorList>
    </citation>
    <scope>NUCLEOTIDE SEQUENCE [LARGE SCALE GENOMIC DNA]</scope>
    <source>
        <strain evidence="2 3">DSM 24683</strain>
    </source>
</reference>
<dbReference type="AlphaFoldDB" id="A0A561BN65"/>
<protein>
    <submittedName>
        <fullName evidence="2">Putative adhesin</fullName>
    </submittedName>
</protein>
<gene>
    <name evidence="2" type="ORF">FB561_1382</name>
</gene>
<proteinExistence type="predicted"/>
<feature type="domain" description="DUF4097" evidence="1">
    <location>
        <begin position="68"/>
        <end position="200"/>
    </location>
</feature>
<dbReference type="OrthoDB" id="3252095at2"/>
<name>A0A561BN65_9ACTN</name>
<sequence>MSGYATHLADEFDRVRIEIGSGLVEIVPGDESRAELEVDSGEDGDVRFEVVDGELIVDGPRNVRRGPEIQVRIQTPKTLDARVKTGSGDITGRSALGEVRLSTGSGDIQLDRVEGSLGVGTGSGDVRIGHAAGDVRARTGSGGVNIGEATGAAALSTGSGDVRVGDAHGRTTIKVGSGDITIDRVLDHLIATAGSGDVRAGLADGPSVQVMTGRGDVHVGVPDGLPAYLDLKTVTGQIRCDLEPADKPAEDERSILLRARTTSGDITVIRA</sequence>
<dbReference type="Pfam" id="PF13349">
    <property type="entry name" value="DUF4097"/>
    <property type="match status" value="1"/>
</dbReference>
<dbReference type="InterPro" id="IPR025164">
    <property type="entry name" value="Toastrack_DUF4097"/>
</dbReference>